<reference evidence="1 2" key="1">
    <citation type="submission" date="2019-04" db="EMBL/GenBank/DDBJ databases">
        <title>Friends and foes A comparative genomics study of 23 Aspergillus species from section Flavi.</title>
        <authorList>
            <consortium name="DOE Joint Genome Institute"/>
            <person name="Kjaerbolling I."/>
            <person name="Vesth T."/>
            <person name="Frisvad J.C."/>
            <person name="Nybo J.L."/>
            <person name="Theobald S."/>
            <person name="Kildgaard S."/>
            <person name="Isbrandt T."/>
            <person name="Kuo A."/>
            <person name="Sato A."/>
            <person name="Lyhne E.K."/>
            <person name="Kogle M.E."/>
            <person name="Wiebenga A."/>
            <person name="Kun R.S."/>
            <person name="Lubbers R.J."/>
            <person name="Makela M.R."/>
            <person name="Barry K."/>
            <person name="Chovatia M."/>
            <person name="Clum A."/>
            <person name="Daum C."/>
            <person name="Haridas S."/>
            <person name="He G."/>
            <person name="LaButti K."/>
            <person name="Lipzen A."/>
            <person name="Mondo S."/>
            <person name="Riley R."/>
            <person name="Salamov A."/>
            <person name="Simmons B.A."/>
            <person name="Magnuson J.K."/>
            <person name="Henrissat B."/>
            <person name="Mortensen U.H."/>
            <person name="Larsen T.O."/>
            <person name="Devries R.P."/>
            <person name="Grigoriev I.V."/>
            <person name="Machida M."/>
            <person name="Baker S.E."/>
            <person name="Andersen M.R."/>
        </authorList>
    </citation>
    <scope>NUCLEOTIDE SEQUENCE [LARGE SCALE GENOMIC DNA]</scope>
    <source>
        <strain evidence="1 2">CBS 151.66</strain>
    </source>
</reference>
<dbReference type="EMBL" id="ML732189">
    <property type="protein sequence ID" value="KAB8075823.1"/>
    <property type="molecule type" value="Genomic_DNA"/>
</dbReference>
<organism evidence="1 2">
    <name type="scientific">Aspergillus leporis</name>
    <dbReference type="NCBI Taxonomy" id="41062"/>
    <lineage>
        <taxon>Eukaryota</taxon>
        <taxon>Fungi</taxon>
        <taxon>Dikarya</taxon>
        <taxon>Ascomycota</taxon>
        <taxon>Pezizomycotina</taxon>
        <taxon>Eurotiomycetes</taxon>
        <taxon>Eurotiomycetidae</taxon>
        <taxon>Eurotiales</taxon>
        <taxon>Aspergillaceae</taxon>
        <taxon>Aspergillus</taxon>
        <taxon>Aspergillus subgen. Circumdati</taxon>
    </lineage>
</organism>
<dbReference type="AlphaFoldDB" id="A0A5N5X4Y8"/>
<evidence type="ECO:0000313" key="1">
    <source>
        <dbReference type="EMBL" id="KAB8075823.1"/>
    </source>
</evidence>
<evidence type="ECO:0000313" key="2">
    <source>
        <dbReference type="Proteomes" id="UP000326565"/>
    </source>
</evidence>
<sequence>MGWRSEFSQFYLIFVRLFPQVNRLRLDSYIHTFPYLGGVPFGLSGIPDKRVIVFPFIKAL</sequence>
<gene>
    <name evidence="1" type="ORF">BDV29DRAFT_171341</name>
</gene>
<name>A0A5N5X4Y8_9EURO</name>
<accession>A0A5N5X4Y8</accession>
<proteinExistence type="predicted"/>
<protein>
    <submittedName>
        <fullName evidence="1">Uncharacterized protein</fullName>
    </submittedName>
</protein>
<keyword evidence="2" id="KW-1185">Reference proteome</keyword>
<dbReference type="Proteomes" id="UP000326565">
    <property type="component" value="Unassembled WGS sequence"/>
</dbReference>